<dbReference type="PANTHER" id="PTHR30589">
    <property type="entry name" value="PROLIPOPROTEIN DIACYLGLYCERYL TRANSFERASE"/>
    <property type="match status" value="1"/>
</dbReference>
<evidence type="ECO:0008006" key="10">
    <source>
        <dbReference type="Google" id="ProtNLM"/>
    </source>
</evidence>
<protein>
    <recommendedName>
        <fullName evidence="10">Phosphatidylglycerol--prolipoprotein diacylglyceryl transferase</fullName>
    </recommendedName>
</protein>
<evidence type="ECO:0000256" key="5">
    <source>
        <dbReference type="ARBA" id="ARBA00022989"/>
    </source>
</evidence>
<evidence type="ECO:0000313" key="8">
    <source>
        <dbReference type="EMBL" id="OGE42841.1"/>
    </source>
</evidence>
<dbReference type="GO" id="GO:0042158">
    <property type="term" value="P:lipoprotein biosynthetic process"/>
    <property type="evidence" value="ECO:0007669"/>
    <property type="project" value="InterPro"/>
</dbReference>
<feature type="transmembrane region" description="Helical" evidence="7">
    <location>
        <begin position="87"/>
        <end position="105"/>
    </location>
</feature>
<dbReference type="Pfam" id="PF01790">
    <property type="entry name" value="LGT"/>
    <property type="match status" value="1"/>
</dbReference>
<comment type="similarity">
    <text evidence="1">Belongs to the Lgt family.</text>
</comment>
<gene>
    <name evidence="8" type="ORF">A3B45_01205</name>
</gene>
<evidence type="ECO:0000256" key="3">
    <source>
        <dbReference type="ARBA" id="ARBA00022679"/>
    </source>
</evidence>
<evidence type="ECO:0000256" key="6">
    <source>
        <dbReference type="ARBA" id="ARBA00023136"/>
    </source>
</evidence>
<evidence type="ECO:0000256" key="2">
    <source>
        <dbReference type="ARBA" id="ARBA00022475"/>
    </source>
</evidence>
<accession>A0A1F5KQE7</accession>
<dbReference type="GO" id="GO:0008961">
    <property type="term" value="F:phosphatidylglycerol-prolipoprotein diacylglyceryl transferase activity"/>
    <property type="evidence" value="ECO:0007669"/>
    <property type="project" value="InterPro"/>
</dbReference>
<feature type="transmembrane region" description="Helical" evidence="7">
    <location>
        <begin position="45"/>
        <end position="67"/>
    </location>
</feature>
<dbReference type="Proteomes" id="UP000178565">
    <property type="component" value="Unassembled WGS sequence"/>
</dbReference>
<feature type="transmembrane region" description="Helical" evidence="7">
    <location>
        <begin position="160"/>
        <end position="176"/>
    </location>
</feature>
<evidence type="ECO:0000256" key="7">
    <source>
        <dbReference type="SAM" id="Phobius"/>
    </source>
</evidence>
<feature type="transmembrane region" description="Helical" evidence="7">
    <location>
        <begin position="212"/>
        <end position="230"/>
    </location>
</feature>
<keyword evidence="4 7" id="KW-0812">Transmembrane</keyword>
<evidence type="ECO:0000256" key="1">
    <source>
        <dbReference type="ARBA" id="ARBA00007150"/>
    </source>
</evidence>
<keyword evidence="2" id="KW-1003">Cell membrane</keyword>
<keyword evidence="5 7" id="KW-1133">Transmembrane helix</keyword>
<evidence type="ECO:0000256" key="4">
    <source>
        <dbReference type="ARBA" id="ARBA00022692"/>
    </source>
</evidence>
<organism evidence="8 9">
    <name type="scientific">Candidatus Daviesbacteria bacterium RIFCSPLOWO2_01_FULL_39_12</name>
    <dbReference type="NCBI Taxonomy" id="1797785"/>
    <lineage>
        <taxon>Bacteria</taxon>
        <taxon>Candidatus Daviesiibacteriota</taxon>
    </lineage>
</organism>
<feature type="transmembrane region" description="Helical" evidence="7">
    <location>
        <begin position="117"/>
        <end position="140"/>
    </location>
</feature>
<dbReference type="InterPro" id="IPR001640">
    <property type="entry name" value="Lgt"/>
</dbReference>
<sequence>MFPTLFSIGNLSISFYGVFLAMAFLYGLFLVWRLARAWELNEEKVLDLTLITFLGGLLGARLFYFILNFNGDILKILLMHEYPGFSFWGGLLVGFLTLTIFAKRLKIDLWQALDCASVGLLGGLIFSNIGCFLAGCSVGISSDLFFAMPVVGLLGKRIPISAIEALLFLIALRKVWAKATHFHPPGKILSISLMSIGGIKLITEPFKQARDSYIFSAILIVLGLGFFYKVTKRNFLEDFKNILLFPVRFVTDSDYRHLSLVSIKKSWYNQKLSLVFAFKNLATKIRRLNVRFSHKNSKYY</sequence>
<keyword evidence="6 7" id="KW-0472">Membrane</keyword>
<feature type="transmembrane region" description="Helical" evidence="7">
    <location>
        <begin position="13"/>
        <end position="33"/>
    </location>
</feature>
<comment type="caution">
    <text evidence="8">The sequence shown here is derived from an EMBL/GenBank/DDBJ whole genome shotgun (WGS) entry which is preliminary data.</text>
</comment>
<name>A0A1F5KQE7_9BACT</name>
<dbReference type="GO" id="GO:0005886">
    <property type="term" value="C:plasma membrane"/>
    <property type="evidence" value="ECO:0007669"/>
    <property type="project" value="InterPro"/>
</dbReference>
<dbReference type="EMBL" id="MFDM01000020">
    <property type="protein sequence ID" value="OGE42841.1"/>
    <property type="molecule type" value="Genomic_DNA"/>
</dbReference>
<evidence type="ECO:0000313" key="9">
    <source>
        <dbReference type="Proteomes" id="UP000178565"/>
    </source>
</evidence>
<dbReference type="AlphaFoldDB" id="A0A1F5KQE7"/>
<dbReference type="PANTHER" id="PTHR30589:SF0">
    <property type="entry name" value="PHOSPHATIDYLGLYCEROL--PROLIPOPROTEIN DIACYLGLYCERYL TRANSFERASE"/>
    <property type="match status" value="1"/>
</dbReference>
<reference evidence="8 9" key="1">
    <citation type="journal article" date="2016" name="Nat. Commun.">
        <title>Thousands of microbial genomes shed light on interconnected biogeochemical processes in an aquifer system.</title>
        <authorList>
            <person name="Anantharaman K."/>
            <person name="Brown C.T."/>
            <person name="Hug L.A."/>
            <person name="Sharon I."/>
            <person name="Castelle C.J."/>
            <person name="Probst A.J."/>
            <person name="Thomas B.C."/>
            <person name="Singh A."/>
            <person name="Wilkins M.J."/>
            <person name="Karaoz U."/>
            <person name="Brodie E.L."/>
            <person name="Williams K.H."/>
            <person name="Hubbard S.S."/>
            <person name="Banfield J.F."/>
        </authorList>
    </citation>
    <scope>NUCLEOTIDE SEQUENCE [LARGE SCALE GENOMIC DNA]</scope>
</reference>
<proteinExistence type="inferred from homology"/>
<keyword evidence="3" id="KW-0808">Transferase</keyword>
<dbReference type="STRING" id="1797785.A3B45_01205"/>